<dbReference type="InterPro" id="IPR010985">
    <property type="entry name" value="Ribbon_hlx_hlx"/>
</dbReference>
<organism evidence="1 2">
    <name type="scientific">Spirosoma sordidisoli</name>
    <dbReference type="NCBI Taxonomy" id="2502893"/>
    <lineage>
        <taxon>Bacteria</taxon>
        <taxon>Pseudomonadati</taxon>
        <taxon>Bacteroidota</taxon>
        <taxon>Cytophagia</taxon>
        <taxon>Cytophagales</taxon>
        <taxon>Cytophagaceae</taxon>
        <taxon>Spirosoma</taxon>
    </lineage>
</organism>
<sequence>MAETLAERKARLADKLKNEPSQTPIQEVNPVAEVDKPATKSAINKDDELVQLNVKVPRNMSKAIKQIALDDEVDIREVVWEAISQYLKKRKPL</sequence>
<dbReference type="RefSeq" id="WP_129606090.1">
    <property type="nucleotide sequence ID" value="NZ_SBLB01000012.1"/>
</dbReference>
<accession>A0A4Q2UC56</accession>
<proteinExistence type="predicted"/>
<dbReference type="Gene3D" id="1.10.1220.10">
    <property type="entry name" value="Met repressor-like"/>
    <property type="match status" value="1"/>
</dbReference>
<evidence type="ECO:0000313" key="2">
    <source>
        <dbReference type="Proteomes" id="UP000290407"/>
    </source>
</evidence>
<dbReference type="SUPFAM" id="SSF47598">
    <property type="entry name" value="Ribbon-helix-helix"/>
    <property type="match status" value="1"/>
</dbReference>
<protein>
    <submittedName>
        <fullName evidence="1">Uncharacterized protein</fullName>
    </submittedName>
</protein>
<dbReference type="EMBL" id="SBLB01000012">
    <property type="protein sequence ID" value="RYC66683.1"/>
    <property type="molecule type" value="Genomic_DNA"/>
</dbReference>
<dbReference type="InterPro" id="IPR013321">
    <property type="entry name" value="Arc_rbn_hlx_hlx"/>
</dbReference>
<reference evidence="1 2" key="1">
    <citation type="submission" date="2019-01" db="EMBL/GenBank/DDBJ databases">
        <title>Spirosoma flava sp. nov., a propanil-degrading bacterium isolated from herbicide-contaminated soil.</title>
        <authorList>
            <person name="Zhang L."/>
            <person name="Jiang J.-D."/>
        </authorList>
    </citation>
    <scope>NUCLEOTIDE SEQUENCE [LARGE SCALE GENOMIC DNA]</scope>
    <source>
        <strain evidence="1 2">TY50</strain>
    </source>
</reference>
<keyword evidence="2" id="KW-1185">Reference proteome</keyword>
<dbReference type="Proteomes" id="UP000290407">
    <property type="component" value="Unassembled WGS sequence"/>
</dbReference>
<dbReference type="GO" id="GO:0006355">
    <property type="term" value="P:regulation of DNA-templated transcription"/>
    <property type="evidence" value="ECO:0007669"/>
    <property type="project" value="InterPro"/>
</dbReference>
<name>A0A4Q2UC56_9BACT</name>
<evidence type="ECO:0000313" key="1">
    <source>
        <dbReference type="EMBL" id="RYC66683.1"/>
    </source>
</evidence>
<dbReference type="AlphaFoldDB" id="A0A4Q2UC56"/>
<comment type="caution">
    <text evidence="1">The sequence shown here is derived from an EMBL/GenBank/DDBJ whole genome shotgun (WGS) entry which is preliminary data.</text>
</comment>
<gene>
    <name evidence="1" type="ORF">EQG79_28000</name>
</gene>